<evidence type="ECO:0000256" key="1">
    <source>
        <dbReference type="SAM" id="MobiDB-lite"/>
    </source>
</evidence>
<reference evidence="2" key="1">
    <citation type="journal article" date="2015" name="Nature">
        <title>Complex archaea that bridge the gap between prokaryotes and eukaryotes.</title>
        <authorList>
            <person name="Spang A."/>
            <person name="Saw J.H."/>
            <person name="Jorgensen S.L."/>
            <person name="Zaremba-Niedzwiedzka K."/>
            <person name="Martijn J."/>
            <person name="Lind A.E."/>
            <person name="van Eijk R."/>
            <person name="Schleper C."/>
            <person name="Guy L."/>
            <person name="Ettema T.J."/>
        </authorList>
    </citation>
    <scope>NUCLEOTIDE SEQUENCE</scope>
</reference>
<evidence type="ECO:0000313" key="2">
    <source>
        <dbReference type="EMBL" id="KKL65214.1"/>
    </source>
</evidence>
<protein>
    <submittedName>
        <fullName evidence="2">Uncharacterized protein</fullName>
    </submittedName>
</protein>
<feature type="region of interest" description="Disordered" evidence="1">
    <location>
        <begin position="57"/>
        <end position="78"/>
    </location>
</feature>
<proteinExistence type="predicted"/>
<organism evidence="2">
    <name type="scientific">marine sediment metagenome</name>
    <dbReference type="NCBI Taxonomy" id="412755"/>
    <lineage>
        <taxon>unclassified sequences</taxon>
        <taxon>metagenomes</taxon>
        <taxon>ecological metagenomes</taxon>
    </lineage>
</organism>
<dbReference type="AlphaFoldDB" id="A0A0F9DTX1"/>
<comment type="caution">
    <text evidence="2">The sequence shown here is derived from an EMBL/GenBank/DDBJ whole genome shotgun (WGS) entry which is preliminary data.</text>
</comment>
<sequence>MSLTRLKKNELKEKLLKMGHNPDDINKMKRPELLELYSSENVGESAEVALGGVTVEETKTTSVDLSDDETTDEGPPNRCDPAWTQYVLGKFLDDELDGENPRVDGLRRVAQEVIGMIIEEGCDLISSPVIENGMRACVKGWVVFENGQRFESLADASPTNITGEEYAMYLTAMADTRAKGRCLRNALGLKRVVAAEEVSNRVGGVDGNTEGAIHTGQITAIHLVAGRIKVSVPKLLKEMKIECENLENGSPNLKSLKHTQAVEILQELQKLSAGGDIPKEIKE</sequence>
<name>A0A0F9DTX1_9ZZZZ</name>
<gene>
    <name evidence="2" type="ORF">LCGC14_2157230</name>
</gene>
<dbReference type="EMBL" id="LAZR01027607">
    <property type="protein sequence ID" value="KKL65214.1"/>
    <property type="molecule type" value="Genomic_DNA"/>
</dbReference>
<accession>A0A0F9DTX1</accession>